<organism evidence="2 3">
    <name type="scientific">Bacillus carboniphilus</name>
    <dbReference type="NCBI Taxonomy" id="86663"/>
    <lineage>
        <taxon>Bacteria</taxon>
        <taxon>Bacillati</taxon>
        <taxon>Bacillota</taxon>
        <taxon>Bacilli</taxon>
        <taxon>Bacillales</taxon>
        <taxon>Bacillaceae</taxon>
        <taxon>Bacillus</taxon>
    </lineage>
</organism>
<proteinExistence type="predicted"/>
<keyword evidence="1" id="KW-1133">Transmembrane helix</keyword>
<dbReference type="EMBL" id="CP129014">
    <property type="protein sequence ID" value="WLR44432.1"/>
    <property type="molecule type" value="Genomic_DNA"/>
</dbReference>
<evidence type="ECO:0000256" key="1">
    <source>
        <dbReference type="SAM" id="Phobius"/>
    </source>
</evidence>
<geneLocation type="plasmid" evidence="2 3">
    <name>unnamed1</name>
</geneLocation>
<feature type="transmembrane region" description="Helical" evidence="1">
    <location>
        <begin position="7"/>
        <end position="25"/>
    </location>
</feature>
<keyword evidence="2" id="KW-0614">Plasmid</keyword>
<accession>A0ABY9K0R4</accession>
<reference evidence="2 3" key="1">
    <citation type="submission" date="2023-06" db="EMBL/GenBank/DDBJ databases">
        <title>Five Gram-positive bacteria isolated from mangrove sediments in Shenzhen, Guangdong, China.</title>
        <authorList>
            <person name="Yu S."/>
            <person name="Zheng W."/>
            <person name="Huang Y."/>
        </authorList>
    </citation>
    <scope>NUCLEOTIDE SEQUENCE [LARGE SCALE GENOMIC DNA]</scope>
    <source>
        <strain evidence="2 3">SaN35-3</strain>
        <plasmid evidence="2 3">unnamed1</plasmid>
    </source>
</reference>
<evidence type="ECO:0000313" key="2">
    <source>
        <dbReference type="EMBL" id="WLR44432.1"/>
    </source>
</evidence>
<dbReference type="Proteomes" id="UP001197974">
    <property type="component" value="Plasmid unnamed1"/>
</dbReference>
<protein>
    <submittedName>
        <fullName evidence="2">Uncharacterized protein</fullName>
    </submittedName>
</protein>
<dbReference type="RefSeq" id="WP_226540726.1">
    <property type="nucleotide sequence ID" value="NZ_CP129014.1"/>
</dbReference>
<evidence type="ECO:0000313" key="3">
    <source>
        <dbReference type="Proteomes" id="UP001197974"/>
    </source>
</evidence>
<sequence length="69" mass="7850">MENKKDFLAYSLIIIPLLVSLYYSFIPEALIFPGYELAIDGYVIARTATIIFSLYLLSKIGFLLINKKS</sequence>
<gene>
    <name evidence="2" type="ORF">LC087_18795</name>
</gene>
<keyword evidence="1" id="KW-0472">Membrane</keyword>
<keyword evidence="1" id="KW-0812">Transmembrane</keyword>
<feature type="transmembrane region" description="Helical" evidence="1">
    <location>
        <begin position="45"/>
        <end position="65"/>
    </location>
</feature>
<keyword evidence="3" id="KW-1185">Reference proteome</keyword>
<name>A0ABY9K0R4_9BACI</name>